<dbReference type="InterPro" id="IPR036291">
    <property type="entry name" value="NAD(P)-bd_dom_sf"/>
</dbReference>
<protein>
    <submittedName>
        <fullName evidence="1">NAD(P)-dependent dehydrogenase (Short-subunit alcohol dehydrogenase family)</fullName>
    </submittedName>
</protein>
<evidence type="ECO:0000313" key="1">
    <source>
        <dbReference type="EMBL" id="MBB5109665.1"/>
    </source>
</evidence>
<dbReference type="Gene3D" id="3.40.50.720">
    <property type="entry name" value="NAD(P)-binding Rossmann-like Domain"/>
    <property type="match status" value="1"/>
</dbReference>
<reference evidence="1 2" key="1">
    <citation type="submission" date="2020-08" db="EMBL/GenBank/DDBJ databases">
        <title>Genomic Encyclopedia of Type Strains, Phase III (KMG-III): the genomes of soil and plant-associated and newly described type strains.</title>
        <authorList>
            <person name="Whitman W."/>
        </authorList>
    </citation>
    <scope>NUCLEOTIDE SEQUENCE [LARGE SCALE GENOMIC DNA]</scope>
    <source>
        <strain evidence="1 2">CECT 3146</strain>
    </source>
</reference>
<gene>
    <name evidence="1" type="ORF">FHS40_008795</name>
</gene>
<dbReference type="SUPFAM" id="SSF51735">
    <property type="entry name" value="NAD(P)-binding Rossmann-fold domains"/>
    <property type="match status" value="1"/>
</dbReference>
<comment type="caution">
    <text evidence="1">The sequence shown here is derived from an EMBL/GenBank/DDBJ whole genome shotgun (WGS) entry which is preliminary data.</text>
</comment>
<proteinExistence type="predicted"/>
<sequence length="57" mass="6023">MLRSLPQEVAEGVIAAQIVQHPGRPEEIAEYVCFLAGDSASLAVGSTHVMDGGYLTH</sequence>
<dbReference type="Proteomes" id="UP000549009">
    <property type="component" value="Unassembled WGS sequence"/>
</dbReference>
<name>A0A7W8B3H6_STRST</name>
<dbReference type="InterPro" id="IPR002347">
    <property type="entry name" value="SDR_fam"/>
</dbReference>
<keyword evidence="2" id="KW-1185">Reference proteome</keyword>
<organism evidence="1 2">
    <name type="scientific">Streptomyces spectabilis</name>
    <dbReference type="NCBI Taxonomy" id="68270"/>
    <lineage>
        <taxon>Bacteria</taxon>
        <taxon>Bacillati</taxon>
        <taxon>Actinomycetota</taxon>
        <taxon>Actinomycetes</taxon>
        <taxon>Kitasatosporales</taxon>
        <taxon>Streptomycetaceae</taxon>
        <taxon>Streptomyces</taxon>
    </lineage>
</organism>
<accession>A0A7W8B3H6</accession>
<dbReference type="Pfam" id="PF13561">
    <property type="entry name" value="adh_short_C2"/>
    <property type="match status" value="1"/>
</dbReference>
<evidence type="ECO:0000313" key="2">
    <source>
        <dbReference type="Proteomes" id="UP000549009"/>
    </source>
</evidence>
<dbReference type="AlphaFoldDB" id="A0A7W8B3H6"/>
<dbReference type="EMBL" id="JACHJD010000034">
    <property type="protein sequence ID" value="MBB5109665.1"/>
    <property type="molecule type" value="Genomic_DNA"/>
</dbReference>